<dbReference type="KEGG" id="ttm:Tthe_1891"/>
<dbReference type="CDD" id="cd06260">
    <property type="entry name" value="DUF820-like"/>
    <property type="match status" value="1"/>
</dbReference>
<proteinExistence type="predicted"/>
<dbReference type="STRING" id="580327.Tthe_1891"/>
<accession>D9TSQ9</accession>
<dbReference type="HOGENOM" id="CLU_076312_0_2_9"/>
<dbReference type="PANTHER" id="PTHR34107:SF4">
    <property type="entry name" value="SLL1222 PROTEIN"/>
    <property type="match status" value="1"/>
</dbReference>
<dbReference type="eggNOG" id="COG4636">
    <property type="taxonomic scope" value="Bacteria"/>
</dbReference>
<sequence>MGDVDMSKIIKNNYTEVDYENWPEDERVELIDGQIYIMAPPSRVHQEVSMQLSVLIYNYIASKGGRCKVYSAPFDVRLKDKNDKISRVQPDISIVCDEKKLNDKGCDGAPDMIIEIASPSSLSRDYVVKVNLYQNSGVKEYWIVNPHKKSIIVFRMNQNDEYNEVDQYSFDDTIKVGIFEDLKIDFKNISM</sequence>
<dbReference type="Gene3D" id="3.90.1570.10">
    <property type="entry name" value="tt1808, chain A"/>
    <property type="match status" value="1"/>
</dbReference>
<name>D9TSQ9_THETC</name>
<evidence type="ECO:0000259" key="1">
    <source>
        <dbReference type="Pfam" id="PF05685"/>
    </source>
</evidence>
<gene>
    <name evidence="2" type="ordered locus">Tthe_1891</name>
</gene>
<dbReference type="Pfam" id="PF05685">
    <property type="entry name" value="Uma2"/>
    <property type="match status" value="1"/>
</dbReference>
<dbReference type="InterPro" id="IPR012296">
    <property type="entry name" value="Nuclease_put_TT1808"/>
</dbReference>
<evidence type="ECO:0000313" key="3">
    <source>
        <dbReference type="Proteomes" id="UP000001626"/>
    </source>
</evidence>
<dbReference type="SUPFAM" id="SSF52980">
    <property type="entry name" value="Restriction endonuclease-like"/>
    <property type="match status" value="1"/>
</dbReference>
<keyword evidence="3" id="KW-1185">Reference proteome</keyword>
<evidence type="ECO:0000313" key="2">
    <source>
        <dbReference type="EMBL" id="ADL69380.1"/>
    </source>
</evidence>
<dbReference type="InterPro" id="IPR011335">
    <property type="entry name" value="Restrct_endonuc-II-like"/>
</dbReference>
<reference evidence="2 3" key="1">
    <citation type="submission" date="2010-08" db="EMBL/GenBank/DDBJ databases">
        <title>Complete sequence of Thermoanaerobacterium thermosaccharolyticum DSM 571.</title>
        <authorList>
            <consortium name="US DOE Joint Genome Institute"/>
            <person name="Lucas S."/>
            <person name="Copeland A."/>
            <person name="Lapidus A."/>
            <person name="Cheng J.-F."/>
            <person name="Bruce D."/>
            <person name="Goodwin L."/>
            <person name="Pitluck S."/>
            <person name="Teshima H."/>
            <person name="Detter J.C."/>
            <person name="Han C."/>
            <person name="Tapia R."/>
            <person name="Land M."/>
            <person name="Hauser L."/>
            <person name="Chang Y.-J."/>
            <person name="Jeffries C."/>
            <person name="Kyrpides N."/>
            <person name="Ivanova N."/>
            <person name="Mikhailova N."/>
            <person name="Hemme C.L."/>
            <person name="Woyke T."/>
        </authorList>
    </citation>
    <scope>NUCLEOTIDE SEQUENCE [LARGE SCALE GENOMIC DNA]</scope>
    <source>
        <strain evidence="3">ATCC 7956 / DSM 571 / NCIMB 9385 / NCA 3814 / NCTC 13789 / WDCM 00135 / 2032</strain>
    </source>
</reference>
<feature type="domain" description="Putative restriction endonuclease" evidence="1">
    <location>
        <begin position="18"/>
        <end position="183"/>
    </location>
</feature>
<protein>
    <recommendedName>
        <fullName evidence="1">Putative restriction endonuclease domain-containing protein</fullName>
    </recommendedName>
</protein>
<dbReference type="PANTHER" id="PTHR34107">
    <property type="entry name" value="SLL0198 PROTEIN-RELATED"/>
    <property type="match status" value="1"/>
</dbReference>
<organism evidence="2 3">
    <name type="scientific">Thermoanaerobacterium thermosaccharolyticum (strain ATCC 7956 / DSM 571 / NCIMB 9385 / NCA 3814 / NCTC 13789 / WDCM 00135 / 2032)</name>
    <name type="common">Clostridium thermosaccharolyticum</name>
    <dbReference type="NCBI Taxonomy" id="580327"/>
    <lineage>
        <taxon>Bacteria</taxon>
        <taxon>Bacillati</taxon>
        <taxon>Bacillota</taxon>
        <taxon>Clostridia</taxon>
        <taxon>Thermoanaerobacterales</taxon>
        <taxon>Thermoanaerobacteraceae</taxon>
        <taxon>Thermoanaerobacterium</taxon>
    </lineage>
</organism>
<dbReference type="Proteomes" id="UP000001626">
    <property type="component" value="Chromosome"/>
</dbReference>
<dbReference type="EMBL" id="CP002171">
    <property type="protein sequence ID" value="ADL69380.1"/>
    <property type="molecule type" value="Genomic_DNA"/>
</dbReference>
<dbReference type="AlphaFoldDB" id="D9TSQ9"/>
<dbReference type="InterPro" id="IPR008538">
    <property type="entry name" value="Uma2"/>
</dbReference>